<sequence length="105" mass="11836">MTTKPAVRVKAKSYTEAMLKCETILTAQVLLRIFEETSPVSKKKNRMDILTAHRLVKETEGNLKKCVRAVEAVKKAADSFVEWANAKLQEKDDCEVKVQALVSKK</sequence>
<dbReference type="EMBL" id="JAINUG010000231">
    <property type="protein sequence ID" value="KAJ8386281.1"/>
    <property type="molecule type" value="Genomic_DNA"/>
</dbReference>
<reference evidence="1" key="1">
    <citation type="journal article" date="2023" name="Science">
        <title>Genome structures resolve the early diversification of teleost fishes.</title>
        <authorList>
            <person name="Parey E."/>
            <person name="Louis A."/>
            <person name="Montfort J."/>
            <person name="Bouchez O."/>
            <person name="Roques C."/>
            <person name="Iampietro C."/>
            <person name="Lluch J."/>
            <person name="Castinel A."/>
            <person name="Donnadieu C."/>
            <person name="Desvignes T."/>
            <person name="Floi Bucao C."/>
            <person name="Jouanno E."/>
            <person name="Wen M."/>
            <person name="Mejri S."/>
            <person name="Dirks R."/>
            <person name="Jansen H."/>
            <person name="Henkel C."/>
            <person name="Chen W.J."/>
            <person name="Zahm M."/>
            <person name="Cabau C."/>
            <person name="Klopp C."/>
            <person name="Thompson A.W."/>
            <person name="Robinson-Rechavi M."/>
            <person name="Braasch I."/>
            <person name="Lecointre G."/>
            <person name="Bobe J."/>
            <person name="Postlethwait J.H."/>
            <person name="Berthelot C."/>
            <person name="Roest Crollius H."/>
            <person name="Guiguen Y."/>
        </authorList>
    </citation>
    <scope>NUCLEOTIDE SEQUENCE</scope>
    <source>
        <strain evidence="1">NC1722</strain>
    </source>
</reference>
<keyword evidence="2" id="KW-1185">Reference proteome</keyword>
<organism evidence="1 2">
    <name type="scientific">Aldrovandia affinis</name>
    <dbReference type="NCBI Taxonomy" id="143900"/>
    <lineage>
        <taxon>Eukaryota</taxon>
        <taxon>Metazoa</taxon>
        <taxon>Chordata</taxon>
        <taxon>Craniata</taxon>
        <taxon>Vertebrata</taxon>
        <taxon>Euteleostomi</taxon>
        <taxon>Actinopterygii</taxon>
        <taxon>Neopterygii</taxon>
        <taxon>Teleostei</taxon>
        <taxon>Notacanthiformes</taxon>
        <taxon>Halosauridae</taxon>
        <taxon>Aldrovandia</taxon>
    </lineage>
</organism>
<comment type="caution">
    <text evidence="1">The sequence shown here is derived from an EMBL/GenBank/DDBJ whole genome shotgun (WGS) entry which is preliminary data.</text>
</comment>
<dbReference type="AlphaFoldDB" id="A0AAD7RL34"/>
<accession>A0AAD7RL34</accession>
<name>A0AAD7RL34_9TELE</name>
<evidence type="ECO:0000313" key="1">
    <source>
        <dbReference type="EMBL" id="KAJ8386281.1"/>
    </source>
</evidence>
<proteinExistence type="predicted"/>
<protein>
    <submittedName>
        <fullName evidence="1">Uncharacterized protein</fullName>
    </submittedName>
</protein>
<evidence type="ECO:0000313" key="2">
    <source>
        <dbReference type="Proteomes" id="UP001221898"/>
    </source>
</evidence>
<dbReference type="Proteomes" id="UP001221898">
    <property type="component" value="Unassembled WGS sequence"/>
</dbReference>
<gene>
    <name evidence="1" type="ORF">AAFF_G00174770</name>
</gene>